<dbReference type="SUPFAM" id="SSF109854">
    <property type="entry name" value="DinB/YfiT-like putative metalloenzymes"/>
    <property type="match status" value="1"/>
</dbReference>
<sequence>MSHPLSTTLAWAGDGAAHLRGLMDRMGDDAFRAPSALPGWSRAHVLTHVARNADAMLNLLHWARTGEQTPAYASDEARDAAIDEGASRTPAEIRADVVATSDKLALTVKSMPEEAWSARILNRQGREVPATEIGWMRAREMWIHSVDLDVGAGFADFPQPMLCELVRDVVATLDAREDGPALLVVASDKSMTWPAGEGDRTGVEGPVADLAAWLVGRGRPRALRATTPQGERVPLPALPAWL</sequence>
<dbReference type="Gene3D" id="1.20.120.450">
    <property type="entry name" value="dinb family like domain"/>
    <property type="match status" value="1"/>
</dbReference>
<dbReference type="InterPro" id="IPR017517">
    <property type="entry name" value="Maleyloyr_isom"/>
</dbReference>
<evidence type="ECO:0000313" key="3">
    <source>
        <dbReference type="Proteomes" id="UP001500449"/>
    </source>
</evidence>
<evidence type="ECO:0000259" key="1">
    <source>
        <dbReference type="Pfam" id="PF11716"/>
    </source>
</evidence>
<dbReference type="Pfam" id="PF11716">
    <property type="entry name" value="MDMPI_N"/>
    <property type="match status" value="1"/>
</dbReference>
<keyword evidence="2" id="KW-0413">Isomerase</keyword>
<dbReference type="Proteomes" id="UP001500449">
    <property type="component" value="Unassembled WGS sequence"/>
</dbReference>
<gene>
    <name evidence="2" type="primary">nagL_2</name>
    <name evidence="2" type="ORF">GCM10009836_31520</name>
</gene>
<protein>
    <submittedName>
        <fullName evidence="2">Mycothiol-dependent maleylpyruvate isomerase NagL</fullName>
    </submittedName>
</protein>
<dbReference type="InterPro" id="IPR024344">
    <property type="entry name" value="MDMPI_metal-binding"/>
</dbReference>
<proteinExistence type="predicted"/>
<accession>A0ABN2N2M2</accession>
<dbReference type="Gene3D" id="3.30.1050.20">
    <property type="match status" value="1"/>
</dbReference>
<dbReference type="GO" id="GO:0016853">
    <property type="term" value="F:isomerase activity"/>
    <property type="evidence" value="ECO:0007669"/>
    <property type="project" value="UniProtKB-KW"/>
</dbReference>
<keyword evidence="3" id="KW-1185">Reference proteome</keyword>
<dbReference type="NCBIfam" id="TIGR03083">
    <property type="entry name" value="maleylpyruvate isomerase family mycothiol-dependent enzyme"/>
    <property type="match status" value="1"/>
</dbReference>
<name>A0ABN2N2M2_9PSEU</name>
<reference evidence="2 3" key="1">
    <citation type="journal article" date="2019" name="Int. J. Syst. Evol. Microbiol.">
        <title>The Global Catalogue of Microorganisms (GCM) 10K type strain sequencing project: providing services to taxonomists for standard genome sequencing and annotation.</title>
        <authorList>
            <consortium name="The Broad Institute Genomics Platform"/>
            <consortium name="The Broad Institute Genome Sequencing Center for Infectious Disease"/>
            <person name="Wu L."/>
            <person name="Ma J."/>
        </authorList>
    </citation>
    <scope>NUCLEOTIDE SEQUENCE [LARGE SCALE GENOMIC DNA]</scope>
    <source>
        <strain evidence="2 3">JCM 16009</strain>
    </source>
</reference>
<dbReference type="EMBL" id="BAAAQK010000007">
    <property type="protein sequence ID" value="GAA1849438.1"/>
    <property type="molecule type" value="Genomic_DNA"/>
</dbReference>
<comment type="caution">
    <text evidence="2">The sequence shown here is derived from an EMBL/GenBank/DDBJ whole genome shotgun (WGS) entry which is preliminary data.</text>
</comment>
<dbReference type="SUPFAM" id="SSF55718">
    <property type="entry name" value="SCP-like"/>
    <property type="match status" value="1"/>
</dbReference>
<dbReference type="InterPro" id="IPR034660">
    <property type="entry name" value="DinB/YfiT-like"/>
</dbReference>
<organism evidence="2 3">
    <name type="scientific">Pseudonocardia ailaonensis</name>
    <dbReference type="NCBI Taxonomy" id="367279"/>
    <lineage>
        <taxon>Bacteria</taxon>
        <taxon>Bacillati</taxon>
        <taxon>Actinomycetota</taxon>
        <taxon>Actinomycetes</taxon>
        <taxon>Pseudonocardiales</taxon>
        <taxon>Pseudonocardiaceae</taxon>
        <taxon>Pseudonocardia</taxon>
    </lineage>
</organism>
<dbReference type="InterPro" id="IPR036527">
    <property type="entry name" value="SCP2_sterol-bd_dom_sf"/>
</dbReference>
<dbReference type="RefSeq" id="WP_344417165.1">
    <property type="nucleotide sequence ID" value="NZ_BAAAQK010000007.1"/>
</dbReference>
<evidence type="ECO:0000313" key="2">
    <source>
        <dbReference type="EMBL" id="GAA1849438.1"/>
    </source>
</evidence>
<feature type="domain" description="Mycothiol-dependent maleylpyruvate isomerase metal-binding" evidence="1">
    <location>
        <begin position="15"/>
        <end position="148"/>
    </location>
</feature>